<evidence type="ECO:0000313" key="1">
    <source>
        <dbReference type="EMBL" id="KAI0051958.1"/>
    </source>
</evidence>
<reference evidence="1" key="2">
    <citation type="journal article" date="2022" name="New Phytol.">
        <title>Evolutionary transition to the ectomycorrhizal habit in the genomes of a hyperdiverse lineage of mushroom-forming fungi.</title>
        <authorList>
            <person name="Looney B."/>
            <person name="Miyauchi S."/>
            <person name="Morin E."/>
            <person name="Drula E."/>
            <person name="Courty P.E."/>
            <person name="Kohler A."/>
            <person name="Kuo A."/>
            <person name="LaButti K."/>
            <person name="Pangilinan J."/>
            <person name="Lipzen A."/>
            <person name="Riley R."/>
            <person name="Andreopoulos W."/>
            <person name="He G."/>
            <person name="Johnson J."/>
            <person name="Nolan M."/>
            <person name="Tritt A."/>
            <person name="Barry K.W."/>
            <person name="Grigoriev I.V."/>
            <person name="Nagy L.G."/>
            <person name="Hibbett D."/>
            <person name="Henrissat B."/>
            <person name="Matheny P.B."/>
            <person name="Labbe J."/>
            <person name="Martin F.M."/>
        </authorList>
    </citation>
    <scope>NUCLEOTIDE SEQUENCE</scope>
    <source>
        <strain evidence="1">FP105234-sp</strain>
    </source>
</reference>
<dbReference type="Proteomes" id="UP000814033">
    <property type="component" value="Unassembled WGS sequence"/>
</dbReference>
<dbReference type="EMBL" id="MU275848">
    <property type="protein sequence ID" value="KAI0051958.1"/>
    <property type="molecule type" value="Genomic_DNA"/>
</dbReference>
<proteinExistence type="predicted"/>
<name>A0ACB8S665_9AGAM</name>
<reference evidence="1" key="1">
    <citation type="submission" date="2021-02" db="EMBL/GenBank/DDBJ databases">
        <authorList>
            <consortium name="DOE Joint Genome Institute"/>
            <person name="Ahrendt S."/>
            <person name="Looney B.P."/>
            <person name="Miyauchi S."/>
            <person name="Morin E."/>
            <person name="Drula E."/>
            <person name="Courty P.E."/>
            <person name="Chicoki N."/>
            <person name="Fauchery L."/>
            <person name="Kohler A."/>
            <person name="Kuo A."/>
            <person name="Labutti K."/>
            <person name="Pangilinan J."/>
            <person name="Lipzen A."/>
            <person name="Riley R."/>
            <person name="Andreopoulos W."/>
            <person name="He G."/>
            <person name="Johnson J."/>
            <person name="Barry K.W."/>
            <person name="Grigoriev I.V."/>
            <person name="Nagy L."/>
            <person name="Hibbett D."/>
            <person name="Henrissat B."/>
            <person name="Matheny P.B."/>
            <person name="Labbe J."/>
            <person name="Martin F."/>
        </authorList>
    </citation>
    <scope>NUCLEOTIDE SEQUENCE</scope>
    <source>
        <strain evidence="1">FP105234-sp</strain>
    </source>
</reference>
<sequence length="329" mass="35796">MSSPGPYRSRDGQSTPRRPADRSLQGLRASARVGNQPDSTGSMGRTAYTLDDRGTRTSRSTLQPAHAYANLPISTMVLPGPRLPANSNSESVGSYSPWAEFACRTLSFADAASWTLPESIPPPEPSLYADQRTVVTPALLPSQEGRNASTSARLANTAATPWVLRRLQLAPHIQDTDPPLHWPAPHTSPALLTHITQAVPRPLTSCTSHARPARAPSNPLYASIAAICHPHEKRLCRFVYASTLISPDRVDFVFVEDMQMKGQYRVSLVGRPGDTVFVTVYPGSMTVRELRGLSSTSGHVGVVLHPQKRNAEWTWNACPALLLNLNDIV</sequence>
<comment type="caution">
    <text evidence="1">The sequence shown here is derived from an EMBL/GenBank/DDBJ whole genome shotgun (WGS) entry which is preliminary data.</text>
</comment>
<gene>
    <name evidence="1" type="ORF">FA95DRAFT_1553944</name>
</gene>
<protein>
    <submittedName>
        <fullName evidence="1">Uncharacterized protein</fullName>
    </submittedName>
</protein>
<organism evidence="1 2">
    <name type="scientific">Auriscalpium vulgare</name>
    <dbReference type="NCBI Taxonomy" id="40419"/>
    <lineage>
        <taxon>Eukaryota</taxon>
        <taxon>Fungi</taxon>
        <taxon>Dikarya</taxon>
        <taxon>Basidiomycota</taxon>
        <taxon>Agaricomycotina</taxon>
        <taxon>Agaricomycetes</taxon>
        <taxon>Russulales</taxon>
        <taxon>Auriscalpiaceae</taxon>
        <taxon>Auriscalpium</taxon>
    </lineage>
</organism>
<evidence type="ECO:0000313" key="2">
    <source>
        <dbReference type="Proteomes" id="UP000814033"/>
    </source>
</evidence>
<accession>A0ACB8S665</accession>
<keyword evidence="2" id="KW-1185">Reference proteome</keyword>